<evidence type="ECO:0000313" key="6">
    <source>
        <dbReference type="Proteomes" id="UP000092993"/>
    </source>
</evidence>
<feature type="region of interest" description="Disordered" evidence="3">
    <location>
        <begin position="338"/>
        <end position="377"/>
    </location>
</feature>
<comment type="caution">
    <text evidence="5">The sequence shown here is derived from an EMBL/GenBank/DDBJ whole genome shotgun (WGS) entry which is preliminary data.</text>
</comment>
<evidence type="ECO:0000259" key="4">
    <source>
        <dbReference type="Pfam" id="PF01073"/>
    </source>
</evidence>
<dbReference type="InterPro" id="IPR036291">
    <property type="entry name" value="NAD(P)-bd_dom_sf"/>
</dbReference>
<dbReference type="SUPFAM" id="SSF51735">
    <property type="entry name" value="NAD(P)-binding Rossmann-fold domains"/>
    <property type="match status" value="1"/>
</dbReference>
<keyword evidence="1" id="KW-0560">Oxidoreductase</keyword>
<proteinExistence type="inferred from homology"/>
<dbReference type="OMA" id="WWRSEYL"/>
<reference evidence="5 6" key="1">
    <citation type="submission" date="2016-03" db="EMBL/GenBank/DDBJ databases">
        <title>Whole genome sequencing of Grifola frondosa 9006-11.</title>
        <authorList>
            <person name="Min B."/>
            <person name="Park H."/>
            <person name="Kim J.-G."/>
            <person name="Cho H."/>
            <person name="Oh Y.-L."/>
            <person name="Kong W.-S."/>
            <person name="Choi I.-G."/>
        </authorList>
    </citation>
    <scope>NUCLEOTIDE SEQUENCE [LARGE SCALE GENOMIC DNA]</scope>
    <source>
        <strain evidence="5 6">9006-11</strain>
    </source>
</reference>
<gene>
    <name evidence="5" type="primary">erg26_0</name>
    <name evidence="5" type="ORF">A0H81_08725</name>
</gene>
<protein>
    <submittedName>
        <fullName evidence="5">Sterol-4-alpha-carboxylate 3-dehydrogenase, decarboxylating</fullName>
    </submittedName>
</protein>
<comment type="similarity">
    <text evidence="2">Belongs to the NAD(P)-dependent epimerase/dehydratase family. Dihydroflavonol-4-reductase subfamily.</text>
</comment>
<accession>A0A1C7M3Z4</accession>
<evidence type="ECO:0000256" key="1">
    <source>
        <dbReference type="ARBA" id="ARBA00023002"/>
    </source>
</evidence>
<dbReference type="GO" id="GO:0005783">
    <property type="term" value="C:endoplasmic reticulum"/>
    <property type="evidence" value="ECO:0007669"/>
    <property type="project" value="TreeGrafter"/>
</dbReference>
<feature type="domain" description="3-beta hydroxysteroid dehydrogenase/isomerase" evidence="4">
    <location>
        <begin position="9"/>
        <end position="225"/>
    </location>
</feature>
<dbReference type="EMBL" id="LUGG01000011">
    <property type="protein sequence ID" value="OBZ71703.1"/>
    <property type="molecule type" value="Genomic_DNA"/>
</dbReference>
<dbReference type="InterPro" id="IPR050425">
    <property type="entry name" value="NAD(P)_dehydrat-like"/>
</dbReference>
<organism evidence="5 6">
    <name type="scientific">Grifola frondosa</name>
    <name type="common">Maitake</name>
    <name type="synonym">Polyporus frondosus</name>
    <dbReference type="NCBI Taxonomy" id="5627"/>
    <lineage>
        <taxon>Eukaryota</taxon>
        <taxon>Fungi</taxon>
        <taxon>Dikarya</taxon>
        <taxon>Basidiomycota</taxon>
        <taxon>Agaricomycotina</taxon>
        <taxon>Agaricomycetes</taxon>
        <taxon>Polyporales</taxon>
        <taxon>Grifolaceae</taxon>
        <taxon>Grifola</taxon>
    </lineage>
</organism>
<dbReference type="Gene3D" id="3.40.50.720">
    <property type="entry name" value="NAD(P)-binding Rossmann-like Domain"/>
    <property type="match status" value="1"/>
</dbReference>
<dbReference type="GO" id="GO:0006696">
    <property type="term" value="P:ergosterol biosynthetic process"/>
    <property type="evidence" value="ECO:0007669"/>
    <property type="project" value="TreeGrafter"/>
</dbReference>
<name>A0A1C7M3Z4_GRIFR</name>
<evidence type="ECO:0000256" key="2">
    <source>
        <dbReference type="ARBA" id="ARBA00023445"/>
    </source>
</evidence>
<keyword evidence="6" id="KW-1185">Reference proteome</keyword>
<dbReference type="Pfam" id="PF01073">
    <property type="entry name" value="3Beta_HSD"/>
    <property type="match status" value="1"/>
</dbReference>
<evidence type="ECO:0000256" key="3">
    <source>
        <dbReference type="SAM" id="MobiDB-lite"/>
    </source>
</evidence>
<dbReference type="PANTHER" id="PTHR10366:SF564">
    <property type="entry name" value="STEROL-4-ALPHA-CARBOXYLATE 3-DEHYDROGENASE, DECARBOXYLATING"/>
    <property type="match status" value="1"/>
</dbReference>
<dbReference type="GO" id="GO:0000252">
    <property type="term" value="F:3-beta-hydroxysteroid dehydrogenase [NAD(P)+]/C4-decarboxylase activity"/>
    <property type="evidence" value="ECO:0007669"/>
    <property type="project" value="TreeGrafter"/>
</dbReference>
<evidence type="ECO:0000313" key="5">
    <source>
        <dbReference type="EMBL" id="OBZ71703.1"/>
    </source>
</evidence>
<dbReference type="InterPro" id="IPR002225">
    <property type="entry name" value="3Beta_OHSteriod_DH/Estase"/>
</dbReference>
<dbReference type="PANTHER" id="PTHR10366">
    <property type="entry name" value="NAD DEPENDENT EPIMERASE/DEHYDRATASE"/>
    <property type="match status" value="1"/>
</dbReference>
<feature type="compositionally biased region" description="Low complexity" evidence="3">
    <location>
        <begin position="338"/>
        <end position="363"/>
    </location>
</feature>
<dbReference type="STRING" id="5627.A0A1C7M3Z4"/>
<dbReference type="OrthoDB" id="10058185at2759"/>
<dbReference type="AlphaFoldDB" id="A0A1C7M3Z4"/>
<sequence length="377" mass="40789">MPASRDIYLVIGGSGFLGRHVVEALLARGDLYLSLISSKDTTTCLSTRGTSAKRSRSRTRCGSGATCIIHTASPQHGLDDPALYWKVNVDGTKAVIAAAVANDVPKLVYTSSAGVVFNGQDLVDVDERIPQPEKAMDPYNESKAKAEEYVLAANGKGGLYTVALRPAGLFGPGDRQLMTGLFQTWQRGQSHIQVGDNTNLFDWTYIGNCAYAHLLAADKLIPQSPTESEKIKEDLRYALPHIECTTKQGRIPTSLCRPLGPYVAPPPNAEQIKANWENPNYVPSVPRPAVRGRFDPFSDAALARAESSPLQVAGQVFFITNAEPMYFWDLRARCTASSTTTSTQRARSAGSSSRSPWGSSLRAPRNGGRGWSGRSQA</sequence>
<dbReference type="Proteomes" id="UP000092993">
    <property type="component" value="Unassembled WGS sequence"/>
</dbReference>